<reference evidence="2 3" key="1">
    <citation type="submission" date="2020-12" db="EMBL/GenBank/DDBJ databases">
        <authorList>
            <person name="Zheng R.K."/>
            <person name="Sun C.M."/>
        </authorList>
    </citation>
    <scope>NUCLEOTIDE SEQUENCE [LARGE SCALE GENOMIC DNA]</scope>
    <source>
        <strain evidence="2 3">ZRK001</strain>
        <plasmid evidence="2 3">plas-002</plasmid>
    </source>
</reference>
<geneLocation type="plasmid" evidence="2 3">
    <name>plas-002</name>
</geneLocation>
<dbReference type="RefSeq" id="WP_024710150.1">
    <property type="nucleotide sequence ID" value="NZ_CP066788.1"/>
</dbReference>
<dbReference type="AlphaFoldDB" id="A0A7T7HPQ1"/>
<evidence type="ECO:0000256" key="1">
    <source>
        <dbReference type="SAM" id="MobiDB-lite"/>
    </source>
</evidence>
<feature type="compositionally biased region" description="Basic and acidic residues" evidence="1">
    <location>
        <begin position="44"/>
        <end position="62"/>
    </location>
</feature>
<dbReference type="KEGG" id="mlut:JET14_21750"/>
<protein>
    <submittedName>
        <fullName evidence="2">Uncharacterized protein</fullName>
    </submittedName>
</protein>
<sequence length="62" mass="6792">MHILQRVAKTTKVNGSGVPSDAEYDVVAGVWRGQEGLIAFDPESEMKTKKNDLETGEDQKGE</sequence>
<dbReference type="EMBL" id="CP066788">
    <property type="protein sequence ID" value="QQM33084.1"/>
    <property type="molecule type" value="Genomic_DNA"/>
</dbReference>
<gene>
    <name evidence="2" type="ORF">JET14_21750</name>
</gene>
<organism evidence="2 3">
    <name type="scientific">Martelella lutilitoris</name>
    <dbReference type="NCBI Taxonomy" id="2583532"/>
    <lineage>
        <taxon>Bacteria</taxon>
        <taxon>Pseudomonadati</taxon>
        <taxon>Pseudomonadota</taxon>
        <taxon>Alphaproteobacteria</taxon>
        <taxon>Hyphomicrobiales</taxon>
        <taxon>Aurantimonadaceae</taxon>
        <taxon>Martelella</taxon>
    </lineage>
</organism>
<proteinExistence type="predicted"/>
<accession>A0A7T7HPQ1</accession>
<keyword evidence="2" id="KW-0614">Plasmid</keyword>
<evidence type="ECO:0000313" key="3">
    <source>
        <dbReference type="Proteomes" id="UP000596083"/>
    </source>
</evidence>
<evidence type="ECO:0000313" key="2">
    <source>
        <dbReference type="EMBL" id="QQM33084.1"/>
    </source>
</evidence>
<feature type="region of interest" description="Disordered" evidence="1">
    <location>
        <begin position="43"/>
        <end position="62"/>
    </location>
</feature>
<dbReference type="Proteomes" id="UP000596083">
    <property type="component" value="Plasmid plas-002"/>
</dbReference>
<name>A0A7T7HPQ1_9HYPH</name>